<name>A0ABT2HL62_9MICO</name>
<comment type="similarity">
    <text evidence="1">Belongs to the diphosphomevalonate decarboxylase family.</text>
</comment>
<dbReference type="InterPro" id="IPR029765">
    <property type="entry name" value="Mev_diP_decarb"/>
</dbReference>
<evidence type="ECO:0000256" key="2">
    <source>
        <dbReference type="ARBA" id="ARBA00012296"/>
    </source>
</evidence>
<dbReference type="Gene3D" id="3.30.230.10">
    <property type="match status" value="1"/>
</dbReference>
<evidence type="ECO:0000256" key="8">
    <source>
        <dbReference type="SAM" id="MobiDB-lite"/>
    </source>
</evidence>
<proteinExistence type="inferred from homology"/>
<evidence type="ECO:0000259" key="9">
    <source>
        <dbReference type="Pfam" id="PF18376"/>
    </source>
</evidence>
<keyword evidence="4" id="KW-0547">Nucleotide-binding</keyword>
<protein>
    <recommendedName>
        <fullName evidence="2">diphosphomevalonate decarboxylase</fullName>
        <ecNumber evidence="2">4.1.1.33</ecNumber>
    </recommendedName>
</protein>
<dbReference type="PIRSF" id="PIRSF015950">
    <property type="entry name" value="Mev_P_decrbx"/>
    <property type="match status" value="1"/>
</dbReference>
<dbReference type="GO" id="GO:0004163">
    <property type="term" value="F:diphosphomevalonate decarboxylase activity"/>
    <property type="evidence" value="ECO:0007669"/>
    <property type="project" value="UniProtKB-EC"/>
</dbReference>
<dbReference type="Proteomes" id="UP001652264">
    <property type="component" value="Unassembled WGS sequence"/>
</dbReference>
<keyword evidence="3" id="KW-0444">Lipid biosynthesis</keyword>
<feature type="region of interest" description="Disordered" evidence="8">
    <location>
        <begin position="310"/>
        <end position="336"/>
    </location>
</feature>
<dbReference type="InterPro" id="IPR005935">
    <property type="entry name" value="Mev_decarb"/>
</dbReference>
<evidence type="ECO:0000256" key="1">
    <source>
        <dbReference type="ARBA" id="ARBA00008831"/>
    </source>
</evidence>
<dbReference type="NCBIfam" id="TIGR01240">
    <property type="entry name" value="mevDPdecarb"/>
    <property type="match status" value="1"/>
</dbReference>
<accession>A0ABT2HL62</accession>
<dbReference type="PANTHER" id="PTHR10977">
    <property type="entry name" value="DIPHOSPHOMEVALONATE DECARBOXYLASE"/>
    <property type="match status" value="1"/>
</dbReference>
<dbReference type="Pfam" id="PF18376">
    <property type="entry name" value="MDD_C"/>
    <property type="match status" value="1"/>
</dbReference>
<dbReference type="InterPro" id="IPR014721">
    <property type="entry name" value="Ribsml_uS5_D2-typ_fold_subgr"/>
</dbReference>
<dbReference type="SUPFAM" id="SSF55060">
    <property type="entry name" value="GHMP Kinase, C-terminal domain"/>
    <property type="match status" value="1"/>
</dbReference>
<feature type="domain" description="Mvd1 C-terminal" evidence="9">
    <location>
        <begin position="173"/>
        <end position="299"/>
    </location>
</feature>
<evidence type="ECO:0000256" key="6">
    <source>
        <dbReference type="ARBA" id="ARBA00023098"/>
    </source>
</evidence>
<dbReference type="InterPro" id="IPR036554">
    <property type="entry name" value="GHMP_kinase_C_sf"/>
</dbReference>
<dbReference type="EC" id="4.1.1.33" evidence="2"/>
<dbReference type="Pfam" id="PF22700">
    <property type="entry name" value="MVD-like_N"/>
    <property type="match status" value="1"/>
</dbReference>
<evidence type="ECO:0000256" key="7">
    <source>
        <dbReference type="ARBA" id="ARBA00023239"/>
    </source>
</evidence>
<evidence type="ECO:0000256" key="4">
    <source>
        <dbReference type="ARBA" id="ARBA00022741"/>
    </source>
</evidence>
<keyword evidence="12" id="KW-1185">Reference proteome</keyword>
<dbReference type="Gene3D" id="3.30.70.890">
    <property type="entry name" value="GHMP kinase, C-terminal domain"/>
    <property type="match status" value="1"/>
</dbReference>
<keyword evidence="7 11" id="KW-0456">Lyase</keyword>
<gene>
    <name evidence="11" type="primary">mvaD</name>
    <name evidence="11" type="ORF">NYQ28_15550</name>
</gene>
<organism evidence="11 12">
    <name type="scientific">Curtobacterium citreum</name>
    <dbReference type="NCBI Taxonomy" id="2036"/>
    <lineage>
        <taxon>Bacteria</taxon>
        <taxon>Bacillati</taxon>
        <taxon>Actinomycetota</taxon>
        <taxon>Actinomycetes</taxon>
        <taxon>Micrococcales</taxon>
        <taxon>Microbacteriaceae</taxon>
        <taxon>Curtobacterium</taxon>
    </lineage>
</organism>
<dbReference type="SUPFAM" id="SSF54211">
    <property type="entry name" value="Ribosomal protein S5 domain 2-like"/>
    <property type="match status" value="1"/>
</dbReference>
<evidence type="ECO:0000256" key="5">
    <source>
        <dbReference type="ARBA" id="ARBA00022840"/>
    </source>
</evidence>
<dbReference type="InterPro" id="IPR041431">
    <property type="entry name" value="Mvd1_C"/>
</dbReference>
<evidence type="ECO:0000313" key="12">
    <source>
        <dbReference type="Proteomes" id="UP001652264"/>
    </source>
</evidence>
<dbReference type="InterPro" id="IPR053859">
    <property type="entry name" value="MVD-like_N"/>
</dbReference>
<dbReference type="PANTHER" id="PTHR10977:SF3">
    <property type="entry name" value="DIPHOSPHOMEVALONATE DECARBOXYLASE"/>
    <property type="match status" value="1"/>
</dbReference>
<dbReference type="EMBL" id="JANVAD010000009">
    <property type="protein sequence ID" value="MCS6523982.1"/>
    <property type="molecule type" value="Genomic_DNA"/>
</dbReference>
<evidence type="ECO:0000256" key="3">
    <source>
        <dbReference type="ARBA" id="ARBA00022516"/>
    </source>
</evidence>
<reference evidence="11 12" key="1">
    <citation type="submission" date="2022-08" db="EMBL/GenBank/DDBJ databases">
        <title>Taxonomy of Curtobacterium flaccumfaciens.</title>
        <authorList>
            <person name="Osdaghi E."/>
            <person name="Taghavi S.M."/>
            <person name="Hamidizade M."/>
            <person name="Abachi H."/>
            <person name="Fazliarab A."/>
            <person name="Baeyen S."/>
            <person name="Portier P."/>
            <person name="Van Vaerenbergh J."/>
            <person name="Jacques M.-A."/>
        </authorList>
    </citation>
    <scope>NUCLEOTIDE SEQUENCE [LARGE SCALE GENOMIC DNA]</scope>
    <source>
        <strain evidence="11 12">LMG8786T</strain>
    </source>
</reference>
<sequence>MMTATAVAHPNIALVKYWGKADAQLALPATGSVSMGLDVFPTTTTVTLDGAAAADSLVLNGGAAPDGALLRVQQFLDLVRQAAGSSVHAAVVSENTVPTGAGLASSASGFAALATAAAAAYGLDLSERDLSRLARRGSGSATRSIPGGVAVWHAGDDQASFAERVPAPPMAMVVVTISAGEKAIGSREAMRRTIATSPFYPAWVESTTATVDDMLAACAAGDFARIGELTESNALRMHATIEGAFPPIRYLNARSVAVFDAVAGLRADGLTAYATADAGPNVVVLTTPEDRGAVAAALADLGDVIESGTGPGAHLLRSEGTEAPGAGAVRPEETAE</sequence>
<keyword evidence="6" id="KW-0443">Lipid metabolism</keyword>
<comment type="caution">
    <text evidence="11">The sequence shown here is derived from an EMBL/GenBank/DDBJ whole genome shotgun (WGS) entry which is preliminary data.</text>
</comment>
<dbReference type="InterPro" id="IPR020568">
    <property type="entry name" value="Ribosomal_Su5_D2-typ_SF"/>
</dbReference>
<evidence type="ECO:0000313" key="11">
    <source>
        <dbReference type="EMBL" id="MCS6523982.1"/>
    </source>
</evidence>
<feature type="domain" description="Diphosphomevalonate decarboxylase-like N-terminal" evidence="10">
    <location>
        <begin position="8"/>
        <end position="160"/>
    </location>
</feature>
<evidence type="ECO:0000259" key="10">
    <source>
        <dbReference type="Pfam" id="PF22700"/>
    </source>
</evidence>
<keyword evidence="5" id="KW-0067">ATP-binding</keyword>